<dbReference type="Proteomes" id="UP000005104">
    <property type="component" value="Chromosome"/>
</dbReference>
<keyword evidence="2" id="KW-1185">Reference proteome</keyword>
<accession>H5Y393</accession>
<gene>
    <name evidence="1" type="ORF">DesyoDRAFT_1734</name>
</gene>
<dbReference type="HOGENOM" id="CLU_3381576_0_0_9"/>
<name>H5Y393_9FIRM</name>
<proteinExistence type="predicted"/>
<evidence type="ECO:0000313" key="2">
    <source>
        <dbReference type="Proteomes" id="UP000005104"/>
    </source>
</evidence>
<evidence type="ECO:0000313" key="1">
    <source>
        <dbReference type="EMBL" id="EHQ88862.1"/>
    </source>
</evidence>
<protein>
    <submittedName>
        <fullName evidence="1">Uncharacterized protein</fullName>
    </submittedName>
</protein>
<organism evidence="1 2">
    <name type="scientific">Desulfosporosinus youngiae DSM 17734</name>
    <dbReference type="NCBI Taxonomy" id="768710"/>
    <lineage>
        <taxon>Bacteria</taxon>
        <taxon>Bacillati</taxon>
        <taxon>Bacillota</taxon>
        <taxon>Clostridia</taxon>
        <taxon>Eubacteriales</taxon>
        <taxon>Desulfitobacteriaceae</taxon>
        <taxon>Desulfosporosinus</taxon>
    </lineage>
</organism>
<reference evidence="1 2" key="1">
    <citation type="submission" date="2011-11" db="EMBL/GenBank/DDBJ databases">
        <title>The Noncontiguous Finished genome of Desulfosporosinus youngiae DSM 17734.</title>
        <authorList>
            <consortium name="US DOE Joint Genome Institute (JGI-PGF)"/>
            <person name="Lucas S."/>
            <person name="Han J."/>
            <person name="Lapidus A."/>
            <person name="Cheng J.-F."/>
            <person name="Goodwin L."/>
            <person name="Pitluck S."/>
            <person name="Peters L."/>
            <person name="Ovchinnikova G."/>
            <person name="Lu M."/>
            <person name="Land M.L."/>
            <person name="Hauser L."/>
            <person name="Pester M."/>
            <person name="Spring S."/>
            <person name="Ollivier B."/>
            <person name="Rattei T."/>
            <person name="Klenk H.-P."/>
            <person name="Wagner M."/>
            <person name="Loy A."/>
            <person name="Woyke T.J."/>
        </authorList>
    </citation>
    <scope>NUCLEOTIDE SEQUENCE [LARGE SCALE GENOMIC DNA]</scope>
    <source>
        <strain evidence="1 2">DSM 17734</strain>
    </source>
</reference>
<dbReference type="STRING" id="768710.DesyoDRAFT_1734"/>
<dbReference type="AlphaFoldDB" id="H5Y393"/>
<dbReference type="EMBL" id="CM001441">
    <property type="protein sequence ID" value="EHQ88862.1"/>
    <property type="molecule type" value="Genomic_DNA"/>
</dbReference>
<sequence>MSVQRNDLPDIMIKPYKHDIINFITLKGGICYD</sequence>